<evidence type="ECO:0000256" key="1">
    <source>
        <dbReference type="SAM" id="SignalP"/>
    </source>
</evidence>
<evidence type="ECO:0008006" key="4">
    <source>
        <dbReference type="Google" id="ProtNLM"/>
    </source>
</evidence>
<dbReference type="InterPro" id="IPR029058">
    <property type="entry name" value="AB_hydrolase_fold"/>
</dbReference>
<feature type="signal peptide" evidence="1">
    <location>
        <begin position="1"/>
        <end position="19"/>
    </location>
</feature>
<dbReference type="RefSeq" id="WP_252111880.1">
    <property type="nucleotide sequence ID" value="NZ_JAMSCK010000002.1"/>
</dbReference>
<reference evidence="2" key="1">
    <citation type="submission" date="2022-06" db="EMBL/GenBank/DDBJ databases">
        <title>Gramella sediminis sp. nov., isolated from deep-sea sediment of the Indian Ocean.</title>
        <authorList>
            <person name="Yang L."/>
        </authorList>
    </citation>
    <scope>NUCLEOTIDE SEQUENCE</scope>
    <source>
        <strain evidence="2">HMD3159</strain>
    </source>
</reference>
<evidence type="ECO:0000313" key="3">
    <source>
        <dbReference type="Proteomes" id="UP001155077"/>
    </source>
</evidence>
<dbReference type="EMBL" id="JAMSCK010000002">
    <property type="protein sequence ID" value="MCM8569137.1"/>
    <property type="molecule type" value="Genomic_DNA"/>
</dbReference>
<keyword evidence="3" id="KW-1185">Reference proteome</keyword>
<proteinExistence type="predicted"/>
<dbReference type="SUPFAM" id="SSF53474">
    <property type="entry name" value="alpha/beta-Hydrolases"/>
    <property type="match status" value="1"/>
</dbReference>
<feature type="chain" id="PRO_5045759382" description="Alpha/beta hydrolase" evidence="1">
    <location>
        <begin position="20"/>
        <end position="476"/>
    </location>
</feature>
<evidence type="ECO:0000313" key="2">
    <source>
        <dbReference type="EMBL" id="MCM8569137.1"/>
    </source>
</evidence>
<sequence length="476" mass="55095">MKKLLLAFFAFFSFCNIQAQEFRIVKGGVTDSLPIPGTGNKTYAFYAPTNYSVERNWPVVFIFDPKGRGSTTANLFRKAAEEQQYLVASANIDLKSEPIDSIIKTATSMMNSIFSAFPVDPALVYTAGMGEGAQVASALPMFYRKMAGVMAIGNSFVNQQYLDKSNPYMFIAVAGDKDYMVYQMEDYLRFYDDLDFKTDVYYFAGKEDQWPEAAVISNAMTGFSLEAIKKGSRSADKDFIQKLYQNEIAYTEQLVRTRNYYDAYEKLDRMEDKYEDFGFEDDIEERMKELKKTNGYRSQRRDFRQATSFEKQQIEEYEYLLRSDIMTANFQNIGWWAYQVDELDKLKKSSNEAKSNMAYRLHGYLDFLTKKQFDQIVEANIPIDTKIFISVLRTAIRKDDPEAYLKIISLAGADGDYETALLYLEDLLKTGYSDMESLYNIEGILDLQFTREYNQIIKKYLGESKFYNDEIEPEEN</sequence>
<dbReference type="Gene3D" id="3.40.50.1820">
    <property type="entry name" value="alpha/beta hydrolase"/>
    <property type="match status" value="1"/>
</dbReference>
<dbReference type="Proteomes" id="UP001155077">
    <property type="component" value="Unassembled WGS sequence"/>
</dbReference>
<comment type="caution">
    <text evidence="2">The sequence shown here is derived from an EMBL/GenBank/DDBJ whole genome shotgun (WGS) entry which is preliminary data.</text>
</comment>
<gene>
    <name evidence="2" type="ORF">NE848_07095</name>
</gene>
<accession>A0ABT0Z084</accession>
<protein>
    <recommendedName>
        <fullName evidence="4">Alpha/beta hydrolase</fullName>
    </recommendedName>
</protein>
<organism evidence="2 3">
    <name type="scientific">Gramella jeungdoensis</name>
    <dbReference type="NCBI Taxonomy" id="708091"/>
    <lineage>
        <taxon>Bacteria</taxon>
        <taxon>Pseudomonadati</taxon>
        <taxon>Bacteroidota</taxon>
        <taxon>Flavobacteriia</taxon>
        <taxon>Flavobacteriales</taxon>
        <taxon>Flavobacteriaceae</taxon>
        <taxon>Christiangramia</taxon>
    </lineage>
</organism>
<name>A0ABT0Z084_9FLAO</name>
<keyword evidence="1" id="KW-0732">Signal</keyword>